<dbReference type="Proteomes" id="UP000788993">
    <property type="component" value="Unassembled WGS sequence"/>
</dbReference>
<keyword evidence="5" id="KW-1185">Reference proteome</keyword>
<evidence type="ECO:0000313" key="4">
    <source>
        <dbReference type="EMBL" id="KAH3675285.1"/>
    </source>
</evidence>
<dbReference type="AlphaFoldDB" id="A0A9P8PPN3"/>
<evidence type="ECO:0000259" key="3">
    <source>
        <dbReference type="PROSITE" id="PS51035"/>
    </source>
</evidence>
<reference evidence="4" key="2">
    <citation type="submission" date="2021-01" db="EMBL/GenBank/DDBJ databases">
        <authorList>
            <person name="Schikora-Tamarit M.A."/>
        </authorList>
    </citation>
    <scope>NUCLEOTIDE SEQUENCE</scope>
    <source>
        <strain evidence="4">NCAIM Y.01608</strain>
    </source>
</reference>
<proteinExistence type="predicted"/>
<feature type="compositionally biased region" description="Polar residues" evidence="1">
    <location>
        <begin position="78"/>
        <end position="88"/>
    </location>
</feature>
<dbReference type="Gene3D" id="1.20.58.120">
    <property type="entry name" value="BAG domain"/>
    <property type="match status" value="1"/>
</dbReference>
<comment type="caution">
    <text evidence="4">The sequence shown here is derived from an EMBL/GenBank/DDBJ whole genome shotgun (WGS) entry which is preliminary data.</text>
</comment>
<feature type="transmembrane region" description="Helical" evidence="2">
    <location>
        <begin position="39"/>
        <end position="58"/>
    </location>
</feature>
<dbReference type="GO" id="GO:0051087">
    <property type="term" value="F:protein-folding chaperone binding"/>
    <property type="evidence" value="ECO:0007669"/>
    <property type="project" value="InterPro"/>
</dbReference>
<name>A0A9P8PPN3_9ASCO</name>
<dbReference type="InterPro" id="IPR003103">
    <property type="entry name" value="BAG_domain"/>
</dbReference>
<organism evidence="4 5">
    <name type="scientific">Ogataea polymorpha</name>
    <dbReference type="NCBI Taxonomy" id="460523"/>
    <lineage>
        <taxon>Eukaryota</taxon>
        <taxon>Fungi</taxon>
        <taxon>Dikarya</taxon>
        <taxon>Ascomycota</taxon>
        <taxon>Saccharomycotina</taxon>
        <taxon>Pichiomycetes</taxon>
        <taxon>Pichiales</taxon>
        <taxon>Pichiaceae</taxon>
        <taxon>Ogataea</taxon>
    </lineage>
</organism>
<evidence type="ECO:0000256" key="1">
    <source>
        <dbReference type="SAM" id="MobiDB-lite"/>
    </source>
</evidence>
<protein>
    <recommendedName>
        <fullName evidence="3">BAG domain-containing protein</fullName>
    </recommendedName>
</protein>
<dbReference type="Pfam" id="PF02179">
    <property type="entry name" value="BAG"/>
    <property type="match status" value="1"/>
</dbReference>
<dbReference type="OrthoDB" id="3996254at2759"/>
<dbReference type="InterPro" id="IPR036533">
    <property type="entry name" value="BAG_dom_sf"/>
</dbReference>
<evidence type="ECO:0000256" key="2">
    <source>
        <dbReference type="SAM" id="Phobius"/>
    </source>
</evidence>
<dbReference type="SUPFAM" id="SSF63491">
    <property type="entry name" value="BAG domain"/>
    <property type="match status" value="1"/>
</dbReference>
<reference evidence="4" key="1">
    <citation type="journal article" date="2021" name="Open Biol.">
        <title>Shared evolutionary footprints suggest mitochondrial oxidative damage underlies multiple complex I losses in fungi.</title>
        <authorList>
            <person name="Schikora-Tamarit M.A."/>
            <person name="Marcet-Houben M."/>
            <person name="Nosek J."/>
            <person name="Gabaldon T."/>
        </authorList>
    </citation>
    <scope>NUCLEOTIDE SEQUENCE</scope>
    <source>
        <strain evidence="4">NCAIM Y.01608</strain>
    </source>
</reference>
<feature type="compositionally biased region" description="Basic residues" evidence="1">
    <location>
        <begin position="62"/>
        <end position="74"/>
    </location>
</feature>
<feature type="region of interest" description="Disordered" evidence="1">
    <location>
        <begin position="60"/>
        <end position="88"/>
    </location>
</feature>
<accession>A0A9P8PPN3</accession>
<dbReference type="PROSITE" id="PS51035">
    <property type="entry name" value="BAG"/>
    <property type="match status" value="1"/>
</dbReference>
<evidence type="ECO:0000313" key="5">
    <source>
        <dbReference type="Proteomes" id="UP000788993"/>
    </source>
</evidence>
<keyword evidence="2" id="KW-1133">Transmembrane helix</keyword>
<feature type="domain" description="BAG" evidence="3">
    <location>
        <begin position="141"/>
        <end position="194"/>
    </location>
</feature>
<dbReference type="SMART" id="SM00264">
    <property type="entry name" value="BAG"/>
    <property type="match status" value="1"/>
</dbReference>
<sequence>MNQLQDLINSVGTSSVAQTVLQNEHVRNAWSALQENERWLFYGSLSLAVALLVGGSLLSQPKPKKRKKSQRAKLQRPEQPNLSPEQQAQQDIDAVLRDFETNYVPEIDKYIEGVEQEIAKPGPSKRKGKKSAKKSAVSYKQKFEYQYLYFNESLLKLLMKLDSVEIYDNQDLRAKRKQCIKTIQKYLKKLDSYKPEIDKLTKKGL</sequence>
<keyword evidence="2" id="KW-0812">Transmembrane</keyword>
<gene>
    <name evidence="4" type="ORF">OGATHE_001625</name>
</gene>
<keyword evidence="2" id="KW-0472">Membrane</keyword>
<dbReference type="EMBL" id="JAEUBD010000382">
    <property type="protein sequence ID" value="KAH3675285.1"/>
    <property type="molecule type" value="Genomic_DNA"/>
</dbReference>